<gene>
    <name evidence="2" type="ORF">Q604_UNBC18747G0001</name>
</gene>
<proteinExistence type="predicted"/>
<dbReference type="EMBL" id="AZMM01018747">
    <property type="protein sequence ID" value="ETJ17596.1"/>
    <property type="molecule type" value="Genomic_DNA"/>
</dbReference>
<comment type="caution">
    <text evidence="2">The sequence shown here is derived from an EMBL/GenBank/DDBJ whole genome shotgun (WGS) entry which is preliminary data.</text>
</comment>
<reference evidence="2" key="1">
    <citation type="submission" date="2013-12" db="EMBL/GenBank/DDBJ databases">
        <title>A Varibaculum cambriense genome reconstructed from a premature infant gut community with otherwise low bacterial novelty that shifts toward anaerobic metabolism during the third week of life.</title>
        <authorList>
            <person name="Brown C.T."/>
            <person name="Sharon I."/>
            <person name="Thomas B.C."/>
            <person name="Castelle C.J."/>
            <person name="Morowitz M.J."/>
            <person name="Banfield J.F."/>
        </authorList>
    </citation>
    <scope>NUCLEOTIDE SEQUENCE</scope>
</reference>
<feature type="transmembrane region" description="Helical" evidence="1">
    <location>
        <begin position="128"/>
        <end position="146"/>
    </location>
</feature>
<dbReference type="PANTHER" id="PTHR20992">
    <property type="entry name" value="AT15442P-RELATED"/>
    <property type="match status" value="1"/>
</dbReference>
<evidence type="ECO:0008006" key="3">
    <source>
        <dbReference type="Google" id="ProtNLM"/>
    </source>
</evidence>
<dbReference type="PANTHER" id="PTHR20992:SF9">
    <property type="entry name" value="AT15442P-RELATED"/>
    <property type="match status" value="1"/>
</dbReference>
<feature type="transmembrane region" description="Helical" evidence="1">
    <location>
        <begin position="227"/>
        <end position="246"/>
    </location>
</feature>
<keyword evidence="1" id="KW-0472">Membrane</keyword>
<feature type="transmembrane region" description="Helical" evidence="1">
    <location>
        <begin position="91"/>
        <end position="108"/>
    </location>
</feature>
<protein>
    <recommendedName>
        <fullName evidence="3">Integral membrane protein</fullName>
    </recommendedName>
</protein>
<feature type="transmembrane region" description="Helical" evidence="1">
    <location>
        <begin position="153"/>
        <end position="175"/>
    </location>
</feature>
<dbReference type="InterPro" id="IPR005240">
    <property type="entry name" value="DUF389"/>
</dbReference>
<keyword evidence="1" id="KW-0812">Transmembrane</keyword>
<evidence type="ECO:0000256" key="1">
    <source>
        <dbReference type="SAM" id="Phobius"/>
    </source>
</evidence>
<keyword evidence="1" id="KW-1133">Transmembrane helix</keyword>
<feature type="transmembrane region" description="Helical" evidence="1">
    <location>
        <begin position="187"/>
        <end position="207"/>
    </location>
</feature>
<organism evidence="2">
    <name type="scientific">human gut metagenome</name>
    <dbReference type="NCBI Taxonomy" id="408170"/>
    <lineage>
        <taxon>unclassified sequences</taxon>
        <taxon>metagenomes</taxon>
        <taxon>organismal metagenomes</taxon>
    </lineage>
</organism>
<dbReference type="AlphaFoldDB" id="W1WI61"/>
<accession>W1WI61</accession>
<sequence length="341" mass="37409">MKEKIREIFSIRNDIADYDEIKERIVGASNVTGTNLCILMLAILIASIGLNMNSTAVIIGAMLISPIMGTIQAMGYGVAASDLNQAKRAGIGFLFQIIICLVTSTLYFKLSPISTETSELLARTQPNIWDVMIASCGGLAGIIGITRKEKSNVIPGVAIATALMPPLCTCGYGIAHSNLRISLGAGYLFLVNAYFICITSMLVLIILKVPKEGTFSVQQRKTIKRKLITNTILIMIPSLVVAGIMVRQADIDNNSVTGFERVISVDNLTQEINILFPSISDVKIGTLKSLDKNGRIVSKPSAIVYLKNKMGKDESKRFEKWMKKVYDKNCELTFIFENKEQ</sequence>
<feature type="transmembrane region" description="Helical" evidence="1">
    <location>
        <begin position="31"/>
        <end position="50"/>
    </location>
</feature>
<dbReference type="Pfam" id="PF04087">
    <property type="entry name" value="DUF389"/>
    <property type="match status" value="1"/>
</dbReference>
<evidence type="ECO:0000313" key="2">
    <source>
        <dbReference type="EMBL" id="ETJ17596.1"/>
    </source>
</evidence>
<feature type="transmembrane region" description="Helical" evidence="1">
    <location>
        <begin position="56"/>
        <end position="79"/>
    </location>
</feature>
<name>W1WI61_9ZZZZ</name>